<dbReference type="InterPro" id="IPR000160">
    <property type="entry name" value="GGDEF_dom"/>
</dbReference>
<dbReference type="InterPro" id="IPR005330">
    <property type="entry name" value="MHYT_dom"/>
</dbReference>
<dbReference type="FunFam" id="3.20.20.450:FF:000001">
    <property type="entry name" value="Cyclic di-GMP phosphodiesterase yahA"/>
    <property type="match status" value="1"/>
</dbReference>
<dbReference type="RefSeq" id="WP_151125865.1">
    <property type="nucleotide sequence ID" value="NZ_CP088082.1"/>
</dbReference>
<dbReference type="InterPro" id="IPR050706">
    <property type="entry name" value="Cyclic-di-GMP_PDE-like"/>
</dbReference>
<dbReference type="SUPFAM" id="SSF55073">
    <property type="entry name" value="Nucleotide cyclase"/>
    <property type="match status" value="1"/>
</dbReference>
<evidence type="ECO:0000259" key="2">
    <source>
        <dbReference type="PROSITE" id="PS50883"/>
    </source>
</evidence>
<feature type="transmembrane region" description="Helical" evidence="1">
    <location>
        <begin position="103"/>
        <end position="133"/>
    </location>
</feature>
<dbReference type="GO" id="GO:0071111">
    <property type="term" value="F:cyclic-guanylate-specific phosphodiesterase activity"/>
    <property type="evidence" value="ECO:0007669"/>
    <property type="project" value="InterPro"/>
</dbReference>
<organism evidence="5 6">
    <name type="scientific">Ideonella dechloratans</name>
    <dbReference type="NCBI Taxonomy" id="36863"/>
    <lineage>
        <taxon>Bacteria</taxon>
        <taxon>Pseudomonadati</taxon>
        <taxon>Pseudomonadota</taxon>
        <taxon>Betaproteobacteria</taxon>
        <taxon>Burkholderiales</taxon>
        <taxon>Sphaerotilaceae</taxon>
        <taxon>Ideonella</taxon>
    </lineage>
</organism>
<dbReference type="PROSITE" id="PS50887">
    <property type="entry name" value="GGDEF"/>
    <property type="match status" value="1"/>
</dbReference>
<dbReference type="SMART" id="SM00052">
    <property type="entry name" value="EAL"/>
    <property type="match status" value="1"/>
</dbReference>
<feature type="transmembrane region" description="Helical" evidence="1">
    <location>
        <begin position="77"/>
        <end position="96"/>
    </location>
</feature>
<dbReference type="Proteomes" id="UP000430120">
    <property type="component" value="Unassembled WGS sequence"/>
</dbReference>
<dbReference type="PROSITE" id="PS50883">
    <property type="entry name" value="EAL"/>
    <property type="match status" value="1"/>
</dbReference>
<dbReference type="SMART" id="SM00267">
    <property type="entry name" value="GGDEF"/>
    <property type="match status" value="1"/>
</dbReference>
<feature type="transmembrane region" description="Helical" evidence="1">
    <location>
        <begin position="215"/>
        <end position="236"/>
    </location>
</feature>
<dbReference type="Pfam" id="PF03707">
    <property type="entry name" value="MHYT"/>
    <property type="match status" value="3"/>
</dbReference>
<feature type="transmembrane region" description="Helical" evidence="1">
    <location>
        <begin position="139"/>
        <end position="160"/>
    </location>
</feature>
<dbReference type="CDD" id="cd01949">
    <property type="entry name" value="GGDEF"/>
    <property type="match status" value="1"/>
</dbReference>
<name>A0A643F6V9_IDEDE</name>
<gene>
    <name evidence="5" type="ORF">F7Q92_20175</name>
</gene>
<keyword evidence="1" id="KW-1133">Transmembrane helix</keyword>
<dbReference type="OrthoDB" id="9813903at2"/>
<evidence type="ECO:0000313" key="6">
    <source>
        <dbReference type="Proteomes" id="UP000430120"/>
    </source>
</evidence>
<feature type="domain" description="EAL" evidence="2">
    <location>
        <begin position="442"/>
        <end position="695"/>
    </location>
</feature>
<dbReference type="InterPro" id="IPR035919">
    <property type="entry name" value="EAL_sf"/>
</dbReference>
<evidence type="ECO:0000256" key="1">
    <source>
        <dbReference type="PROSITE-ProRule" id="PRU00244"/>
    </source>
</evidence>
<feature type="domain" description="MHYT" evidence="4">
    <location>
        <begin position="5"/>
        <end position="199"/>
    </location>
</feature>
<dbReference type="SUPFAM" id="SSF141868">
    <property type="entry name" value="EAL domain-like"/>
    <property type="match status" value="1"/>
</dbReference>
<dbReference type="Gene3D" id="3.30.70.270">
    <property type="match status" value="1"/>
</dbReference>
<sequence>MQPVYHPGTVALSILIAAFASYVSLDLASRVRAHDRLASAGWVVAGALVMGSGIWAMHFVGMLAMQLPIEIGYRPGITLLSWTAAVATSALALYIATRDRLDALLLGGGALAMGAGICAMHYIGMAAIALVPALEIDPWWAGLSVLIACGASAAALKIFFWMRQLRGAQVRLAQGAAALVMGLAIAGMHYSGMAAAHFPAGAVCLSTDGLGGQGLGWWVGSATAVLLLISLFTAVLDARLSAKAQRLARSLNQANGQLAQVALADPLTGVANRMLLEDRLGHALDRADRANEGRRSGQVLARLALLFVDLDGFAAINDSFGHGTGDRVLKDMALRLRGCLRDADSVSRVGADQFVLLLEDMAGEADALAVAQRVQEAVGQPVDLGERPLTLSCSIGIVLYPDHGRRDRLLSHAEAAMHQAKRAGGAGWALFDQAMGADARAQIELQEDLRAALQRDELLLHYQPKVDAGNGQIRSLEALVRWQHPRHGLLGPGQFIPVAERFGLINALGGWVIREACRQLGVWSRQGLRLRVSVNLSVHQVRQGHVVEQIEAALREHGVSADQLTCEITESVAMEDTAATQAMLAGLARAGVKLSIDDFGTGYSSLSYLCKLRPQELKIDRSFVQDLETSADARAVVDAIIHLARALRLTVVAEGVETRDQAEVLLALGCDELQGFFFARPMSVQALVAGGLLTSDGQDPVEFTASAYLPLG</sequence>
<dbReference type="CDD" id="cd01948">
    <property type="entry name" value="EAL"/>
    <property type="match status" value="1"/>
</dbReference>
<evidence type="ECO:0000259" key="4">
    <source>
        <dbReference type="PROSITE" id="PS50924"/>
    </source>
</evidence>
<feature type="transmembrane region" description="Helical" evidence="1">
    <location>
        <begin position="37"/>
        <end position="57"/>
    </location>
</feature>
<dbReference type="InterPro" id="IPR001633">
    <property type="entry name" value="EAL_dom"/>
</dbReference>
<accession>A0A643F6V9</accession>
<dbReference type="Gene3D" id="3.20.20.450">
    <property type="entry name" value="EAL domain"/>
    <property type="match status" value="1"/>
</dbReference>
<dbReference type="Pfam" id="PF00563">
    <property type="entry name" value="EAL"/>
    <property type="match status" value="1"/>
</dbReference>
<dbReference type="PANTHER" id="PTHR33121">
    <property type="entry name" value="CYCLIC DI-GMP PHOSPHODIESTERASE PDEF"/>
    <property type="match status" value="1"/>
</dbReference>
<dbReference type="GO" id="GO:0016020">
    <property type="term" value="C:membrane"/>
    <property type="evidence" value="ECO:0007669"/>
    <property type="project" value="UniProtKB-UniRule"/>
</dbReference>
<keyword evidence="1" id="KW-0812">Transmembrane</keyword>
<keyword evidence="6" id="KW-1185">Reference proteome</keyword>
<protein>
    <submittedName>
        <fullName evidence="5">EAL domain-containing protein</fullName>
    </submittedName>
</protein>
<proteinExistence type="predicted"/>
<comment type="caution">
    <text evidence="5">The sequence shown here is derived from an EMBL/GenBank/DDBJ whole genome shotgun (WGS) entry which is preliminary data.</text>
</comment>
<keyword evidence="1" id="KW-0472">Membrane</keyword>
<feature type="transmembrane region" description="Helical" evidence="1">
    <location>
        <begin position="6"/>
        <end position="25"/>
    </location>
</feature>
<feature type="domain" description="GGDEF" evidence="3">
    <location>
        <begin position="301"/>
        <end position="433"/>
    </location>
</feature>
<evidence type="ECO:0000313" key="5">
    <source>
        <dbReference type="EMBL" id="KAB0573954.1"/>
    </source>
</evidence>
<feature type="transmembrane region" description="Helical" evidence="1">
    <location>
        <begin position="172"/>
        <end position="190"/>
    </location>
</feature>
<dbReference type="PANTHER" id="PTHR33121:SF79">
    <property type="entry name" value="CYCLIC DI-GMP PHOSPHODIESTERASE PDED-RELATED"/>
    <property type="match status" value="1"/>
</dbReference>
<dbReference type="NCBIfam" id="TIGR00254">
    <property type="entry name" value="GGDEF"/>
    <property type="match status" value="1"/>
</dbReference>
<dbReference type="EMBL" id="VZPB01000083">
    <property type="protein sequence ID" value="KAB0573954.1"/>
    <property type="molecule type" value="Genomic_DNA"/>
</dbReference>
<dbReference type="Pfam" id="PF00990">
    <property type="entry name" value="GGDEF"/>
    <property type="match status" value="1"/>
</dbReference>
<reference evidence="5 6" key="1">
    <citation type="submission" date="2019-09" db="EMBL/GenBank/DDBJ databases">
        <title>Draft genome sequences of 48 bacterial type strains from the CCUG.</title>
        <authorList>
            <person name="Tunovic T."/>
            <person name="Pineiro-Iglesias B."/>
            <person name="Unosson C."/>
            <person name="Inganas E."/>
            <person name="Ohlen M."/>
            <person name="Cardew S."/>
            <person name="Jensie-Markopoulos S."/>
            <person name="Salva-Serra F."/>
            <person name="Jaen-Luchoro D."/>
            <person name="Karlsson R."/>
            <person name="Svensson-Stadler L."/>
            <person name="Chun J."/>
            <person name="Moore E."/>
        </authorList>
    </citation>
    <scope>NUCLEOTIDE SEQUENCE [LARGE SCALE GENOMIC DNA]</scope>
    <source>
        <strain evidence="5 6">CCUG 30977</strain>
    </source>
</reference>
<dbReference type="AlphaFoldDB" id="A0A643F6V9"/>
<evidence type="ECO:0000259" key="3">
    <source>
        <dbReference type="PROSITE" id="PS50887"/>
    </source>
</evidence>
<dbReference type="InterPro" id="IPR043128">
    <property type="entry name" value="Rev_trsase/Diguanyl_cyclase"/>
</dbReference>
<dbReference type="PROSITE" id="PS50924">
    <property type="entry name" value="MHYT"/>
    <property type="match status" value="1"/>
</dbReference>
<dbReference type="InterPro" id="IPR029787">
    <property type="entry name" value="Nucleotide_cyclase"/>
</dbReference>